<reference evidence="4 5" key="1">
    <citation type="submission" date="2023-10" db="EMBL/GenBank/DDBJ databases">
        <title>Draft Genome Sequence of Bacillus thuringiensis serovar. toumanoffi 4059: Identification of a Novel Cry Protein Candidate.</title>
        <authorList>
            <person name="Murdoch R.W."/>
            <person name="Gemler B."/>
            <person name="Heater B.S."/>
        </authorList>
    </citation>
    <scope>NUCLEOTIDE SEQUENCE [LARGE SCALE GENOMIC DNA]</scope>
    <source>
        <strain evidence="4 5">4059</strain>
    </source>
</reference>
<name>A0ABD5HR42_BACTU</name>
<keyword evidence="1" id="KW-0720">Serine protease</keyword>
<dbReference type="InterPro" id="IPR001254">
    <property type="entry name" value="Trypsin_dom"/>
</dbReference>
<dbReference type="GO" id="GO:0008236">
    <property type="term" value="F:serine-type peptidase activity"/>
    <property type="evidence" value="ECO:0007669"/>
    <property type="project" value="UniProtKB-KW"/>
</dbReference>
<accession>A0ABD5HR42</accession>
<feature type="domain" description="ABC-three component systems C-terminal" evidence="3">
    <location>
        <begin position="226"/>
        <end position="431"/>
    </location>
</feature>
<dbReference type="InterPro" id="IPR043504">
    <property type="entry name" value="Peptidase_S1_PA_chymotrypsin"/>
</dbReference>
<dbReference type="InterPro" id="IPR009003">
    <property type="entry name" value="Peptidase_S1_PA"/>
</dbReference>
<dbReference type="Pfam" id="PF20281">
    <property type="entry name" value="CTD5"/>
    <property type="match status" value="1"/>
</dbReference>
<comment type="caution">
    <text evidence="4">The sequence shown here is derived from an EMBL/GenBank/DDBJ whole genome shotgun (WGS) entry which is preliminary data.</text>
</comment>
<evidence type="ECO:0000259" key="3">
    <source>
        <dbReference type="Pfam" id="PF20281"/>
    </source>
</evidence>
<dbReference type="RefSeq" id="WP_000374052.1">
    <property type="nucleotide sequence ID" value="NZ_JAWQCK010000001.1"/>
</dbReference>
<dbReference type="Gene3D" id="2.40.10.10">
    <property type="entry name" value="Trypsin-like serine proteases"/>
    <property type="match status" value="1"/>
</dbReference>
<dbReference type="Pfam" id="PF00089">
    <property type="entry name" value="Trypsin"/>
    <property type="match status" value="1"/>
</dbReference>
<dbReference type="Proteomes" id="UP001272716">
    <property type="component" value="Unassembled WGS sequence"/>
</dbReference>
<dbReference type="AlphaFoldDB" id="A0ABD5HR42"/>
<organism evidence="4 5">
    <name type="scientific">Bacillus thuringiensis serovar toumanoffi</name>
    <dbReference type="NCBI Taxonomy" id="180862"/>
    <lineage>
        <taxon>Bacteria</taxon>
        <taxon>Bacillati</taxon>
        <taxon>Bacillota</taxon>
        <taxon>Bacilli</taxon>
        <taxon>Bacillales</taxon>
        <taxon>Bacillaceae</taxon>
        <taxon>Bacillus</taxon>
        <taxon>Bacillus cereus group</taxon>
    </lineage>
</organism>
<sequence>MDRIKKAVARLDGSDGEIATAFLISENYMLTAKHTFISNPDKANYKICFPNYSIEKTYTIEEIYFDDDIDIENLANDIAIIKLNEPIVDIEPLNVEFSEIEVDERWISYGFPGANRPIGERFVGTINDILKERSEFKYDLNLNCEIPKVIDADYGIGGASGAPIICNNKVVAIFSNESKGAIIGAASLKRSKGLIETYIDILKMHAVDSPLKKAIKQAVSTTGSFIEGFPEEVHDFLKNELNELQEEFLTNIDEIKIFLENSKYPIAEEETLVNGIEETLEIILMIRSMYGNIHILVEDDFANLRVLSDENLHMSFVYSLERNKAMPEILLKMHNQMVHKSAAQIMIKCGMSIPPYPIIFDNCSSSRKHNLCKVCGQSFRFEGILRSYIETEDDGLIKGIERNNFALLNKVKIICGECVRKVRDDVENSDELKRMVVEKVYG</sequence>
<keyword evidence="4" id="KW-0645">Protease</keyword>
<evidence type="ECO:0000313" key="5">
    <source>
        <dbReference type="Proteomes" id="UP001272716"/>
    </source>
</evidence>
<evidence type="ECO:0000256" key="1">
    <source>
        <dbReference type="ARBA" id="ARBA00022825"/>
    </source>
</evidence>
<evidence type="ECO:0000313" key="4">
    <source>
        <dbReference type="EMBL" id="MDW9207399.1"/>
    </source>
</evidence>
<dbReference type="EMBL" id="JAWQCK010000001">
    <property type="protein sequence ID" value="MDW9207399.1"/>
    <property type="molecule type" value="Genomic_DNA"/>
</dbReference>
<dbReference type="GO" id="GO:0006508">
    <property type="term" value="P:proteolysis"/>
    <property type="evidence" value="ECO:0007669"/>
    <property type="project" value="UniProtKB-KW"/>
</dbReference>
<proteinExistence type="predicted"/>
<dbReference type="SUPFAM" id="SSF50494">
    <property type="entry name" value="Trypsin-like serine proteases"/>
    <property type="match status" value="1"/>
</dbReference>
<feature type="domain" description="Peptidase S1" evidence="2">
    <location>
        <begin position="10"/>
        <end position="177"/>
    </location>
</feature>
<gene>
    <name evidence="4" type="ORF">BTTOUR_01020</name>
</gene>
<protein>
    <submittedName>
        <fullName evidence="4">Serine protease</fullName>
    </submittedName>
</protein>
<dbReference type="InterPro" id="IPR046915">
    <property type="entry name" value="ABC-3C_CTD5"/>
</dbReference>
<evidence type="ECO:0000259" key="2">
    <source>
        <dbReference type="Pfam" id="PF00089"/>
    </source>
</evidence>
<keyword evidence="1" id="KW-0378">Hydrolase</keyword>